<evidence type="ECO:0000256" key="1">
    <source>
        <dbReference type="ARBA" id="ARBA00004496"/>
    </source>
</evidence>
<dbReference type="OrthoDB" id="418495at2759"/>
<dbReference type="PANTHER" id="PTHR10168">
    <property type="entry name" value="GLUTAREDOXIN"/>
    <property type="match status" value="1"/>
</dbReference>
<dbReference type="Gene3D" id="3.40.30.10">
    <property type="entry name" value="Glutaredoxin"/>
    <property type="match status" value="1"/>
</dbReference>
<sequence length="96" mass="10338">MQQAIPYRAWRPTTVSPGVAAAGPPKTTSSGREVADNTKNLRKLVAENAVVVLARKGCCMCHVVKLLLHGHGVNPTIIDVYEQNEAEVTNELSAMI</sequence>
<evidence type="ECO:0000256" key="4">
    <source>
        <dbReference type="ARBA" id="ARBA00023284"/>
    </source>
</evidence>
<evidence type="ECO:0000259" key="6">
    <source>
        <dbReference type="Pfam" id="PF00462"/>
    </source>
</evidence>
<feature type="domain" description="Glutaredoxin" evidence="6">
    <location>
        <begin position="50"/>
        <end position="89"/>
    </location>
</feature>
<keyword evidence="3" id="KW-0963">Cytoplasm</keyword>
<dbReference type="Proteomes" id="UP000231279">
    <property type="component" value="Unassembled WGS sequence"/>
</dbReference>
<protein>
    <recommendedName>
        <fullName evidence="6">Glutaredoxin domain-containing protein</fullName>
    </recommendedName>
</protein>
<organism evidence="7 8">
    <name type="scientific">Handroanthus impetiginosus</name>
    <dbReference type="NCBI Taxonomy" id="429701"/>
    <lineage>
        <taxon>Eukaryota</taxon>
        <taxon>Viridiplantae</taxon>
        <taxon>Streptophyta</taxon>
        <taxon>Embryophyta</taxon>
        <taxon>Tracheophyta</taxon>
        <taxon>Spermatophyta</taxon>
        <taxon>Magnoliopsida</taxon>
        <taxon>eudicotyledons</taxon>
        <taxon>Gunneridae</taxon>
        <taxon>Pentapetalae</taxon>
        <taxon>asterids</taxon>
        <taxon>lamiids</taxon>
        <taxon>Lamiales</taxon>
        <taxon>Bignoniaceae</taxon>
        <taxon>Crescentiina</taxon>
        <taxon>Tabebuia alliance</taxon>
        <taxon>Handroanthus</taxon>
    </lineage>
</organism>
<keyword evidence="4" id="KW-0676">Redox-active center</keyword>
<evidence type="ECO:0000313" key="7">
    <source>
        <dbReference type="EMBL" id="PIN06044.1"/>
    </source>
</evidence>
<feature type="region of interest" description="Disordered" evidence="5">
    <location>
        <begin position="16"/>
        <end position="35"/>
    </location>
</feature>
<evidence type="ECO:0000256" key="2">
    <source>
        <dbReference type="ARBA" id="ARBA00007568"/>
    </source>
</evidence>
<evidence type="ECO:0000256" key="5">
    <source>
        <dbReference type="SAM" id="MobiDB-lite"/>
    </source>
</evidence>
<dbReference type="Pfam" id="PF00462">
    <property type="entry name" value="Glutaredoxin"/>
    <property type="match status" value="1"/>
</dbReference>
<dbReference type="SUPFAM" id="SSF52833">
    <property type="entry name" value="Thioredoxin-like"/>
    <property type="match status" value="1"/>
</dbReference>
<gene>
    <name evidence="7" type="ORF">CDL12_21414</name>
</gene>
<dbReference type="STRING" id="429701.A0A2G9GL64"/>
<evidence type="ECO:0000256" key="3">
    <source>
        <dbReference type="ARBA" id="ARBA00022490"/>
    </source>
</evidence>
<dbReference type="InterPro" id="IPR011905">
    <property type="entry name" value="GlrX-like_pln_2"/>
</dbReference>
<comment type="caution">
    <text evidence="7">The sequence shown here is derived from an EMBL/GenBank/DDBJ whole genome shotgun (WGS) entry which is preliminary data.</text>
</comment>
<comment type="subcellular location">
    <subcellularLocation>
        <location evidence="1">Cytoplasm</location>
    </subcellularLocation>
</comment>
<dbReference type="InterPro" id="IPR002109">
    <property type="entry name" value="Glutaredoxin"/>
</dbReference>
<accession>A0A2G9GL64</accession>
<dbReference type="AlphaFoldDB" id="A0A2G9GL64"/>
<dbReference type="InterPro" id="IPR036249">
    <property type="entry name" value="Thioredoxin-like_sf"/>
</dbReference>
<reference evidence="8" key="1">
    <citation type="journal article" date="2018" name="Gigascience">
        <title>Genome assembly of the Pink Ipe (Handroanthus impetiginosus, Bignoniaceae), a highly valued, ecologically keystone Neotropical timber forest tree.</title>
        <authorList>
            <person name="Silva-Junior O.B."/>
            <person name="Grattapaglia D."/>
            <person name="Novaes E."/>
            <person name="Collevatti R.G."/>
        </authorList>
    </citation>
    <scope>NUCLEOTIDE SEQUENCE [LARGE SCALE GENOMIC DNA]</scope>
    <source>
        <strain evidence="8">cv. UFG-1</strain>
    </source>
</reference>
<proteinExistence type="inferred from homology"/>
<comment type="similarity">
    <text evidence="2">Belongs to the glutaredoxin family. CC-type subfamily.</text>
</comment>
<name>A0A2G9GL64_9LAMI</name>
<feature type="non-terminal residue" evidence="7">
    <location>
        <position position="96"/>
    </location>
</feature>
<evidence type="ECO:0000313" key="8">
    <source>
        <dbReference type="Proteomes" id="UP000231279"/>
    </source>
</evidence>
<keyword evidence="8" id="KW-1185">Reference proteome</keyword>
<dbReference type="GO" id="GO:0005737">
    <property type="term" value="C:cytoplasm"/>
    <property type="evidence" value="ECO:0007669"/>
    <property type="project" value="UniProtKB-SubCell"/>
</dbReference>
<dbReference type="PROSITE" id="PS51354">
    <property type="entry name" value="GLUTAREDOXIN_2"/>
    <property type="match status" value="1"/>
</dbReference>
<dbReference type="EMBL" id="NKXS01004543">
    <property type="protein sequence ID" value="PIN06044.1"/>
    <property type="molecule type" value="Genomic_DNA"/>
</dbReference>